<feature type="region of interest" description="Disordered" evidence="5">
    <location>
        <begin position="174"/>
        <end position="258"/>
    </location>
</feature>
<evidence type="ECO:0000256" key="1">
    <source>
        <dbReference type="ARBA" id="ARBA00022617"/>
    </source>
</evidence>
<evidence type="ECO:0000256" key="4">
    <source>
        <dbReference type="PROSITE-ProRule" id="PRU00433"/>
    </source>
</evidence>
<evidence type="ECO:0000313" key="8">
    <source>
        <dbReference type="Proteomes" id="UP000313645"/>
    </source>
</evidence>
<feature type="compositionally biased region" description="Basic and acidic residues" evidence="5">
    <location>
        <begin position="195"/>
        <end position="206"/>
    </location>
</feature>
<comment type="caution">
    <text evidence="7">The sequence shown here is derived from an EMBL/GenBank/DDBJ whole genome shotgun (WGS) entry which is preliminary data.</text>
</comment>
<keyword evidence="3 4" id="KW-0408">Iron</keyword>
<evidence type="ECO:0000256" key="5">
    <source>
        <dbReference type="SAM" id="MobiDB-lite"/>
    </source>
</evidence>
<dbReference type="InterPro" id="IPR036909">
    <property type="entry name" value="Cyt_c-like_dom_sf"/>
</dbReference>
<sequence>MNGGFMRIFYGALVVLVALSLSGFAFIYSGVYNVTATEEHSDLSRWALHTTMENSVQARAEDISVPGNFASEEMIRQGAKAYDQLCAACHLKPGKQTSLLRQGLNPTPPSLLEEGHFGPEEQFWVIKNGIKMTGMPAWGNTHDDKDLWELTAFVQELPGMNQAQYQRLVHESATGADDGHDHEHGNMTGMMGHESSYHGEPGHHDNNTVVAESSHHDGMADHHLHESDHHDVEPDHHQDTEEPAAQSSDDHYADGHTH</sequence>
<protein>
    <submittedName>
        <fullName evidence="7">Cytochrome c</fullName>
    </submittedName>
</protein>
<organism evidence="7 8">
    <name type="scientific">Marinobacter halodurans</name>
    <dbReference type="NCBI Taxonomy" id="2528979"/>
    <lineage>
        <taxon>Bacteria</taxon>
        <taxon>Pseudomonadati</taxon>
        <taxon>Pseudomonadota</taxon>
        <taxon>Gammaproteobacteria</taxon>
        <taxon>Pseudomonadales</taxon>
        <taxon>Marinobacteraceae</taxon>
        <taxon>Marinobacter</taxon>
    </lineage>
</organism>
<evidence type="ECO:0000259" key="6">
    <source>
        <dbReference type="PROSITE" id="PS51007"/>
    </source>
</evidence>
<keyword evidence="1 4" id="KW-0349">Heme</keyword>
<accession>A0ABY1ZRH6</accession>
<dbReference type="Pfam" id="PF13442">
    <property type="entry name" value="Cytochrome_CBB3"/>
    <property type="match status" value="1"/>
</dbReference>
<feature type="compositionally biased region" description="Basic and acidic residues" evidence="5">
    <location>
        <begin position="248"/>
        <end position="258"/>
    </location>
</feature>
<reference evidence="7 8" key="1">
    <citation type="submission" date="2019-02" db="EMBL/GenBank/DDBJ databases">
        <title>Marinobacter halodurans sp. nov., a marine bacterium isolated from sea tidal flat.</title>
        <authorList>
            <person name="Yoo Y."/>
            <person name="Lee D.W."/>
            <person name="Kim B.S."/>
            <person name="Kim J.-J."/>
        </authorList>
    </citation>
    <scope>NUCLEOTIDE SEQUENCE [LARGE SCALE GENOMIC DNA]</scope>
    <source>
        <strain evidence="7 8">YJ-S3-2</strain>
    </source>
</reference>
<dbReference type="EMBL" id="SJDL01000001">
    <property type="protein sequence ID" value="TBW59621.1"/>
    <property type="molecule type" value="Genomic_DNA"/>
</dbReference>
<keyword evidence="2 4" id="KW-0479">Metal-binding</keyword>
<evidence type="ECO:0000313" key="7">
    <source>
        <dbReference type="EMBL" id="TBW59621.1"/>
    </source>
</evidence>
<dbReference type="SUPFAM" id="SSF46626">
    <property type="entry name" value="Cytochrome c"/>
    <property type="match status" value="1"/>
</dbReference>
<feature type="compositionally biased region" description="Basic and acidic residues" evidence="5">
    <location>
        <begin position="213"/>
        <end position="240"/>
    </location>
</feature>
<evidence type="ECO:0000256" key="3">
    <source>
        <dbReference type="ARBA" id="ARBA00023004"/>
    </source>
</evidence>
<dbReference type="InterPro" id="IPR009056">
    <property type="entry name" value="Cyt_c-like_dom"/>
</dbReference>
<dbReference type="Gene3D" id="1.10.760.10">
    <property type="entry name" value="Cytochrome c-like domain"/>
    <property type="match status" value="1"/>
</dbReference>
<keyword evidence="8" id="KW-1185">Reference proteome</keyword>
<dbReference type="Proteomes" id="UP000313645">
    <property type="component" value="Unassembled WGS sequence"/>
</dbReference>
<name>A0ABY1ZRH6_9GAMM</name>
<dbReference type="PROSITE" id="PS51007">
    <property type="entry name" value="CYTC"/>
    <property type="match status" value="1"/>
</dbReference>
<gene>
    <name evidence="7" type="ORF">EZI54_01330</name>
</gene>
<feature type="domain" description="Cytochrome c" evidence="6">
    <location>
        <begin position="73"/>
        <end position="158"/>
    </location>
</feature>
<proteinExistence type="predicted"/>
<evidence type="ECO:0000256" key="2">
    <source>
        <dbReference type="ARBA" id="ARBA00022723"/>
    </source>
</evidence>